<proteinExistence type="predicted"/>
<accession>A0A8H7NJD2</accession>
<dbReference type="AlphaFoldDB" id="A0A8H7NJD2"/>
<feature type="region of interest" description="Disordered" evidence="1">
    <location>
        <begin position="215"/>
        <end position="240"/>
    </location>
</feature>
<organism evidence="2 3">
    <name type="scientific">Bionectria ochroleuca</name>
    <name type="common">Gliocladium roseum</name>
    <dbReference type="NCBI Taxonomy" id="29856"/>
    <lineage>
        <taxon>Eukaryota</taxon>
        <taxon>Fungi</taxon>
        <taxon>Dikarya</taxon>
        <taxon>Ascomycota</taxon>
        <taxon>Pezizomycotina</taxon>
        <taxon>Sordariomycetes</taxon>
        <taxon>Hypocreomycetidae</taxon>
        <taxon>Hypocreales</taxon>
        <taxon>Bionectriaceae</taxon>
        <taxon>Clonostachys</taxon>
    </lineage>
</organism>
<feature type="compositionally biased region" description="Polar residues" evidence="1">
    <location>
        <begin position="1"/>
        <end position="27"/>
    </location>
</feature>
<dbReference type="EMBL" id="JADCTT010000002">
    <property type="protein sequence ID" value="KAF9757097.1"/>
    <property type="molecule type" value="Genomic_DNA"/>
</dbReference>
<evidence type="ECO:0000313" key="2">
    <source>
        <dbReference type="EMBL" id="KAF9757097.1"/>
    </source>
</evidence>
<reference evidence="2" key="1">
    <citation type="submission" date="2020-10" db="EMBL/GenBank/DDBJ databases">
        <title>High-Quality Genome Resource of Clonostachys rosea strain S41 by Oxford Nanopore Long-Read Sequencing.</title>
        <authorList>
            <person name="Wang H."/>
        </authorList>
    </citation>
    <scope>NUCLEOTIDE SEQUENCE</scope>
    <source>
        <strain evidence="2">S41</strain>
    </source>
</reference>
<sequence length="322" mass="35204">MSYYENAQQWAGGPTPQQNNWEHQGATTPVRAGASAPQPQDEYAFSYQFDEVDRAYENLQKSGKGFMSGGRRKFSPMHHGPNSARSTPDFDGRVGHGGPRSHSITSFDESRGSGQGANLNNFYAPQRHQSSRGSNEAEQVMQAKRRMAAQRERELRNLHTEQQYQRNALAEVAAPPNNKHMSEEETRELIARQRSALYGEGPFADKNSYVDETGNIRTGAPGPNGPPSLRGASPLTFGSASRAPQAERLALLAPSLIMLLPPPIRALDHRARQALKPRALPTRSLTTLWASKAAPAPLAPLADRHPVILPLGVPSRANLVPV</sequence>
<dbReference type="Proteomes" id="UP000616885">
    <property type="component" value="Unassembled WGS sequence"/>
</dbReference>
<evidence type="ECO:0000313" key="3">
    <source>
        <dbReference type="Proteomes" id="UP000616885"/>
    </source>
</evidence>
<evidence type="ECO:0000256" key="1">
    <source>
        <dbReference type="SAM" id="MobiDB-lite"/>
    </source>
</evidence>
<feature type="region of interest" description="Disordered" evidence="1">
    <location>
        <begin position="1"/>
        <end position="39"/>
    </location>
</feature>
<gene>
    <name evidence="2" type="ORF">IM811_008041</name>
</gene>
<feature type="compositionally biased region" description="Polar residues" evidence="1">
    <location>
        <begin position="116"/>
        <end position="135"/>
    </location>
</feature>
<feature type="region of interest" description="Disordered" evidence="1">
    <location>
        <begin position="63"/>
        <end position="135"/>
    </location>
</feature>
<comment type="caution">
    <text evidence="2">The sequence shown here is derived from an EMBL/GenBank/DDBJ whole genome shotgun (WGS) entry which is preliminary data.</text>
</comment>
<protein>
    <submittedName>
        <fullName evidence="2">Uncharacterized protein</fullName>
    </submittedName>
</protein>
<name>A0A8H7NJD2_BIOOC</name>